<evidence type="ECO:0000313" key="1">
    <source>
        <dbReference type="EMBL" id="OIQ95549.1"/>
    </source>
</evidence>
<proteinExistence type="predicted"/>
<reference evidence="1" key="1">
    <citation type="submission" date="2016-10" db="EMBL/GenBank/DDBJ databases">
        <title>Sequence of Gallionella enrichment culture.</title>
        <authorList>
            <person name="Poehlein A."/>
            <person name="Muehling M."/>
            <person name="Daniel R."/>
        </authorList>
    </citation>
    <scope>NUCLEOTIDE SEQUENCE</scope>
</reference>
<dbReference type="EMBL" id="MLJW01000164">
    <property type="protein sequence ID" value="OIQ95549.1"/>
    <property type="molecule type" value="Genomic_DNA"/>
</dbReference>
<gene>
    <name evidence="1" type="ORF">GALL_224210</name>
</gene>
<dbReference type="AlphaFoldDB" id="A0A1J5S5E1"/>
<protein>
    <submittedName>
        <fullName evidence="1">Uncharacterized protein</fullName>
    </submittedName>
</protein>
<comment type="caution">
    <text evidence="1">The sequence shown here is derived from an EMBL/GenBank/DDBJ whole genome shotgun (WGS) entry which is preliminary data.</text>
</comment>
<organism evidence="1">
    <name type="scientific">mine drainage metagenome</name>
    <dbReference type="NCBI Taxonomy" id="410659"/>
    <lineage>
        <taxon>unclassified sequences</taxon>
        <taxon>metagenomes</taxon>
        <taxon>ecological metagenomes</taxon>
    </lineage>
</organism>
<name>A0A1J5S5E1_9ZZZZ</name>
<accession>A0A1J5S5E1</accession>
<sequence>MVERIVPALRLAASVLLLAATLLNSGCLVVDAVAVTGDVAVEAVKVTGKVVVTTVRVGADLAGAGTNAAWKLSQSGAVVVFQPRTGLAWKLAMGPQTQLTMAEALGASGVRVARGVLVRNRRTYEISSSRWATTELRSGDVVVIKN</sequence>